<evidence type="ECO:0000313" key="1">
    <source>
        <dbReference type="EMBL" id="CAI5742233.1"/>
    </source>
</evidence>
<evidence type="ECO:0000313" key="2">
    <source>
        <dbReference type="Proteomes" id="UP001162029"/>
    </source>
</evidence>
<dbReference type="EMBL" id="CANTFM010001676">
    <property type="protein sequence ID" value="CAI5742233.1"/>
    <property type="molecule type" value="Genomic_DNA"/>
</dbReference>
<dbReference type="AlphaFoldDB" id="A0AAV0V1U8"/>
<dbReference type="Gene3D" id="3.60.21.10">
    <property type="match status" value="1"/>
</dbReference>
<keyword evidence="2" id="KW-1185">Reference proteome</keyword>
<name>A0AAV0V1U8_9STRA</name>
<dbReference type="SUPFAM" id="SSF56300">
    <property type="entry name" value="Metallo-dependent phosphatases"/>
    <property type="match status" value="1"/>
</dbReference>
<sequence length="193" mass="21496">MTRSSTKPTTGPKISVAEIFGKAAGDIKASRIIDHGDNIYGNGAGPPDNDFRMEATFESVYDQPGLEGVPRINVVGNYDVGGSEYICGDKDYNFREFESTEELLKYLNLKLSLQTEVQERQQRPLETVEPLLRGKRRGEWLSVDIFNIDFNHDIATGARTSARTMVVVGSSPRRQACLLRLPRSMLSTRGLLL</sequence>
<protein>
    <submittedName>
        <fullName evidence="1">Uncharacterized protein</fullName>
    </submittedName>
</protein>
<comment type="caution">
    <text evidence="1">The sequence shown here is derived from an EMBL/GenBank/DDBJ whole genome shotgun (WGS) entry which is preliminary data.</text>
</comment>
<organism evidence="1 2">
    <name type="scientific">Peronospora destructor</name>
    <dbReference type="NCBI Taxonomy" id="86335"/>
    <lineage>
        <taxon>Eukaryota</taxon>
        <taxon>Sar</taxon>
        <taxon>Stramenopiles</taxon>
        <taxon>Oomycota</taxon>
        <taxon>Peronosporomycetes</taxon>
        <taxon>Peronosporales</taxon>
        <taxon>Peronosporaceae</taxon>
        <taxon>Peronospora</taxon>
    </lineage>
</organism>
<dbReference type="Proteomes" id="UP001162029">
    <property type="component" value="Unassembled WGS sequence"/>
</dbReference>
<reference evidence="1" key="1">
    <citation type="submission" date="2022-12" db="EMBL/GenBank/DDBJ databases">
        <authorList>
            <person name="Webb A."/>
        </authorList>
    </citation>
    <scope>NUCLEOTIDE SEQUENCE</scope>
    <source>
        <strain evidence="1">Pd1</strain>
    </source>
</reference>
<gene>
    <name evidence="1" type="ORF">PDE001_LOCUS8169</name>
</gene>
<accession>A0AAV0V1U8</accession>
<proteinExistence type="predicted"/>
<dbReference type="InterPro" id="IPR029052">
    <property type="entry name" value="Metallo-depent_PP-like"/>
</dbReference>